<evidence type="ECO:0000256" key="4">
    <source>
        <dbReference type="HAMAP-Rule" id="MF_00689"/>
    </source>
</evidence>
<comment type="catalytic activity">
    <reaction evidence="4">
        <text>N-terminal L-aspartyl-[protein] + L-leucyl-tRNA(Leu) = N-terminal L-leucyl-L-aspartyl-[protein] + tRNA(Leu) + H(+)</text>
        <dbReference type="Rhea" id="RHEA:50420"/>
        <dbReference type="Rhea" id="RHEA-COMP:9613"/>
        <dbReference type="Rhea" id="RHEA-COMP:9622"/>
        <dbReference type="Rhea" id="RHEA-COMP:12669"/>
        <dbReference type="Rhea" id="RHEA-COMP:12674"/>
        <dbReference type="ChEBI" id="CHEBI:15378"/>
        <dbReference type="ChEBI" id="CHEBI:64720"/>
        <dbReference type="ChEBI" id="CHEBI:78442"/>
        <dbReference type="ChEBI" id="CHEBI:78494"/>
        <dbReference type="ChEBI" id="CHEBI:133042"/>
        <dbReference type="EC" id="2.3.2.29"/>
    </reaction>
</comment>
<dbReference type="PANTHER" id="PTHR21367">
    <property type="entry name" value="ARGININE-TRNA-PROTEIN TRANSFERASE 1"/>
    <property type="match status" value="1"/>
</dbReference>
<keyword evidence="1 4" id="KW-0963">Cytoplasm</keyword>
<protein>
    <recommendedName>
        <fullName evidence="4">Aspartate/glutamate leucyltransferase</fullName>
        <ecNumber evidence="4">2.3.2.29</ecNumber>
    </recommendedName>
</protein>
<sequence length="271" mass="30969">MTEHKSNFPEFYITAPQPCPYLPGRYERKLFTHLTPDKPDLLIDNLLKGGFRRSQNIAYMPYCDSCSACVPVRIVVDAFDLRRSHKRVLKTNRDLMVRRKEPSADSEQYSLFRGYIDSRHADGGMAEMTVLDYSLMMEDSVVETFVSEYRLKPDPEGDGSTPLVAVCLCDQLSDGISMVYSFYDPELTSRSLGTYMILEHIQYAQSLGLPYVYLGYWIEGARKMRYKNRFHPQEHLTAKGWVRFDGKSDAPEADGCGACADRKLAPAFTDF</sequence>
<name>A0A1E2S288_9HYPH</name>
<dbReference type="NCBIfam" id="NF002346">
    <property type="entry name" value="PRK01305.2-3"/>
    <property type="match status" value="1"/>
</dbReference>
<comment type="subcellular location">
    <subcellularLocation>
        <location evidence="4">Cytoplasm</location>
    </subcellularLocation>
</comment>
<keyword evidence="8" id="KW-1185">Reference proteome</keyword>
<evidence type="ECO:0000259" key="5">
    <source>
        <dbReference type="Pfam" id="PF04376"/>
    </source>
</evidence>
<dbReference type="Proteomes" id="UP000095087">
    <property type="component" value="Unassembled WGS sequence"/>
</dbReference>
<evidence type="ECO:0000259" key="6">
    <source>
        <dbReference type="Pfam" id="PF04377"/>
    </source>
</evidence>
<dbReference type="EC" id="2.3.2.29" evidence="4"/>
<accession>A0A1E2S288</accession>
<dbReference type="RefSeq" id="WP_069093851.1">
    <property type="nucleotide sequence ID" value="NZ_MASI01000001.1"/>
</dbReference>
<dbReference type="InterPro" id="IPR007472">
    <property type="entry name" value="N-end_Aminoacyl_Trfase_C"/>
</dbReference>
<evidence type="ECO:0000313" key="8">
    <source>
        <dbReference type="Proteomes" id="UP000095087"/>
    </source>
</evidence>
<organism evidence="7 8">
    <name type="scientific">Methyloligella halotolerans</name>
    <dbReference type="NCBI Taxonomy" id="1177755"/>
    <lineage>
        <taxon>Bacteria</taxon>
        <taxon>Pseudomonadati</taxon>
        <taxon>Pseudomonadota</taxon>
        <taxon>Alphaproteobacteria</taxon>
        <taxon>Hyphomicrobiales</taxon>
        <taxon>Hyphomicrobiaceae</taxon>
        <taxon>Methyloligella</taxon>
    </lineage>
</organism>
<dbReference type="SUPFAM" id="SSF55729">
    <property type="entry name" value="Acyl-CoA N-acyltransferases (Nat)"/>
    <property type="match status" value="1"/>
</dbReference>
<dbReference type="PATRIC" id="fig|1177755.3.peg.413"/>
<feature type="domain" description="N-end rule aminoacyl transferase C-terminal" evidence="6">
    <location>
        <begin position="107"/>
        <end position="236"/>
    </location>
</feature>
<dbReference type="GO" id="GO:0071596">
    <property type="term" value="P:ubiquitin-dependent protein catabolic process via the N-end rule pathway"/>
    <property type="evidence" value="ECO:0007669"/>
    <property type="project" value="InterPro"/>
</dbReference>
<dbReference type="InterPro" id="IPR017138">
    <property type="entry name" value="Asp_Glu_LeuTrfase"/>
</dbReference>
<evidence type="ECO:0000256" key="2">
    <source>
        <dbReference type="ARBA" id="ARBA00022679"/>
    </source>
</evidence>
<gene>
    <name evidence="4" type="primary">bpt</name>
    <name evidence="7" type="ORF">A7A08_00417</name>
</gene>
<comment type="similarity">
    <text evidence="4">Belongs to the R-transferase family. Bpt subfamily.</text>
</comment>
<comment type="catalytic activity">
    <reaction evidence="4">
        <text>N-terminal L-glutamyl-[protein] + L-leucyl-tRNA(Leu) = N-terminal L-leucyl-L-glutamyl-[protein] + tRNA(Leu) + H(+)</text>
        <dbReference type="Rhea" id="RHEA:50412"/>
        <dbReference type="Rhea" id="RHEA-COMP:9613"/>
        <dbReference type="Rhea" id="RHEA-COMP:9622"/>
        <dbReference type="Rhea" id="RHEA-COMP:12664"/>
        <dbReference type="Rhea" id="RHEA-COMP:12668"/>
        <dbReference type="ChEBI" id="CHEBI:15378"/>
        <dbReference type="ChEBI" id="CHEBI:64721"/>
        <dbReference type="ChEBI" id="CHEBI:78442"/>
        <dbReference type="ChEBI" id="CHEBI:78494"/>
        <dbReference type="ChEBI" id="CHEBI:133041"/>
        <dbReference type="EC" id="2.3.2.29"/>
    </reaction>
</comment>
<dbReference type="PIRSF" id="PIRSF037208">
    <property type="entry name" value="ATE_pro_prd"/>
    <property type="match status" value="1"/>
</dbReference>
<keyword evidence="2 4" id="KW-0808">Transferase</keyword>
<feature type="domain" description="N-end aminoacyl transferase N-terminal" evidence="5">
    <location>
        <begin position="17"/>
        <end position="87"/>
    </location>
</feature>
<comment type="caution">
    <text evidence="7">The sequence shown here is derived from an EMBL/GenBank/DDBJ whole genome shotgun (WGS) entry which is preliminary data.</text>
</comment>
<dbReference type="HAMAP" id="MF_00689">
    <property type="entry name" value="Bpt"/>
    <property type="match status" value="1"/>
</dbReference>
<dbReference type="Pfam" id="PF04376">
    <property type="entry name" value="ATE_N"/>
    <property type="match status" value="1"/>
</dbReference>
<evidence type="ECO:0000313" key="7">
    <source>
        <dbReference type="EMBL" id="ODA68587.1"/>
    </source>
</evidence>
<reference evidence="7 8" key="1">
    <citation type="submission" date="2016-07" db="EMBL/GenBank/DDBJ databases">
        <title>Draft genome sequence of Methyloligella halotolerans C2T (VKM B-2706T=CCUG 61687T=DSM 25045T), a halotolerant polyhydroxybutyrate accumulating methylotroph.</title>
        <authorList>
            <person name="Vasilenko O.V."/>
            <person name="Doronina N.V."/>
            <person name="Poroshina M.N."/>
            <person name="Tarlachkov S.V."/>
            <person name="Trotsenko Y.A."/>
        </authorList>
    </citation>
    <scope>NUCLEOTIDE SEQUENCE [LARGE SCALE GENOMIC DNA]</scope>
    <source>
        <strain evidence="7 8">VKM B-2706</strain>
    </source>
</reference>
<dbReference type="InterPro" id="IPR007471">
    <property type="entry name" value="N-end_Aminoacyl_Trfase_N"/>
</dbReference>
<proteinExistence type="inferred from homology"/>
<evidence type="ECO:0000256" key="1">
    <source>
        <dbReference type="ARBA" id="ARBA00022490"/>
    </source>
</evidence>
<dbReference type="NCBIfam" id="NF002343">
    <property type="entry name" value="PRK01305.1-4"/>
    <property type="match status" value="1"/>
</dbReference>
<dbReference type="GO" id="GO:0005737">
    <property type="term" value="C:cytoplasm"/>
    <property type="evidence" value="ECO:0007669"/>
    <property type="project" value="UniProtKB-SubCell"/>
</dbReference>
<keyword evidence="3 4" id="KW-0012">Acyltransferase</keyword>
<dbReference type="GO" id="GO:0004057">
    <property type="term" value="F:arginyl-tRNA--protein transferase activity"/>
    <property type="evidence" value="ECO:0007669"/>
    <property type="project" value="InterPro"/>
</dbReference>
<dbReference type="InterPro" id="IPR016181">
    <property type="entry name" value="Acyl_CoA_acyltransferase"/>
</dbReference>
<dbReference type="InterPro" id="IPR030700">
    <property type="entry name" value="N-end_Aminoacyl_Trfase"/>
</dbReference>
<dbReference type="EMBL" id="MASI01000001">
    <property type="protein sequence ID" value="ODA68587.1"/>
    <property type="molecule type" value="Genomic_DNA"/>
</dbReference>
<dbReference type="Pfam" id="PF04377">
    <property type="entry name" value="ATE_C"/>
    <property type="match status" value="1"/>
</dbReference>
<comment type="function">
    <text evidence="4">Functions in the N-end rule pathway of protein degradation where it conjugates Leu from its aminoacyl-tRNA to the N-termini of proteins containing an N-terminal aspartate or glutamate.</text>
</comment>
<dbReference type="OrthoDB" id="9782022at2"/>
<dbReference type="AlphaFoldDB" id="A0A1E2S288"/>
<evidence type="ECO:0000256" key="3">
    <source>
        <dbReference type="ARBA" id="ARBA00023315"/>
    </source>
</evidence>
<dbReference type="NCBIfam" id="NF002341">
    <property type="entry name" value="PRK01305.1-1"/>
    <property type="match status" value="1"/>
</dbReference>
<dbReference type="STRING" id="1177755.A7A08_00417"/>
<dbReference type="NCBIfam" id="NF002342">
    <property type="entry name" value="PRK01305.1-3"/>
    <property type="match status" value="1"/>
</dbReference>
<dbReference type="PANTHER" id="PTHR21367:SF1">
    <property type="entry name" value="ARGINYL-TRNA--PROTEIN TRANSFERASE 1"/>
    <property type="match status" value="1"/>
</dbReference>
<dbReference type="GO" id="GO:0008914">
    <property type="term" value="F:leucyl-tRNA--protein transferase activity"/>
    <property type="evidence" value="ECO:0007669"/>
    <property type="project" value="UniProtKB-UniRule"/>
</dbReference>